<proteinExistence type="predicted"/>
<protein>
    <submittedName>
        <fullName evidence="2">Uncharacterized protein</fullName>
    </submittedName>
</protein>
<keyword evidence="3" id="KW-1185">Reference proteome</keyword>
<gene>
    <name evidence="2" type="ORF">Salat_2109000</name>
</gene>
<sequence length="294" mass="32833">MHSVFYTKCGTIGHIPQNCKAQLPNPQADASIPNPSQNVQNSQPAVSNWSIVRRRRGRRNNRSNHDSLSPMTQATENTTTTVQQKSQVPNYPKQKWIPKSNSQSHKTHTEHIIPLQNSFDRLQSDLGIRKILSDIADPQIALPEHEELSAEGHIPAQISETNQHKEPEPSTGKTKNQPGQHVQQELHTCDRPVEDMSAIQKLTPGDESLESHMALGIPLATTKPGSINSVVEENISHHCERAHHESWASISCQQGEFMDWTTQESVLTITVPGLRNPKCQLQETPCLSHKTSHL</sequence>
<dbReference type="Proteomes" id="UP001293254">
    <property type="component" value="Unassembled WGS sequence"/>
</dbReference>
<name>A0AAE1Y0V9_9LAMI</name>
<evidence type="ECO:0000313" key="3">
    <source>
        <dbReference type="Proteomes" id="UP001293254"/>
    </source>
</evidence>
<feature type="region of interest" description="Disordered" evidence="1">
    <location>
        <begin position="160"/>
        <end position="185"/>
    </location>
</feature>
<dbReference type="EMBL" id="JACGWO010000008">
    <property type="protein sequence ID" value="KAK4421584.1"/>
    <property type="molecule type" value="Genomic_DNA"/>
</dbReference>
<evidence type="ECO:0000313" key="2">
    <source>
        <dbReference type="EMBL" id="KAK4421584.1"/>
    </source>
</evidence>
<feature type="compositionally biased region" description="Polar residues" evidence="1">
    <location>
        <begin position="33"/>
        <end position="50"/>
    </location>
</feature>
<evidence type="ECO:0000256" key="1">
    <source>
        <dbReference type="SAM" id="MobiDB-lite"/>
    </source>
</evidence>
<reference evidence="2" key="1">
    <citation type="submission" date="2020-06" db="EMBL/GenBank/DDBJ databases">
        <authorList>
            <person name="Li T."/>
            <person name="Hu X."/>
            <person name="Zhang T."/>
            <person name="Song X."/>
            <person name="Zhang H."/>
            <person name="Dai N."/>
            <person name="Sheng W."/>
            <person name="Hou X."/>
            <person name="Wei L."/>
        </authorList>
    </citation>
    <scope>NUCLEOTIDE SEQUENCE</scope>
    <source>
        <strain evidence="2">3651</strain>
        <tissue evidence="2">Leaf</tissue>
    </source>
</reference>
<reference evidence="2" key="2">
    <citation type="journal article" date="2024" name="Plant">
        <title>Genomic evolution and insights into agronomic trait innovations of Sesamum species.</title>
        <authorList>
            <person name="Miao H."/>
            <person name="Wang L."/>
            <person name="Qu L."/>
            <person name="Liu H."/>
            <person name="Sun Y."/>
            <person name="Le M."/>
            <person name="Wang Q."/>
            <person name="Wei S."/>
            <person name="Zheng Y."/>
            <person name="Lin W."/>
            <person name="Duan Y."/>
            <person name="Cao H."/>
            <person name="Xiong S."/>
            <person name="Wang X."/>
            <person name="Wei L."/>
            <person name="Li C."/>
            <person name="Ma Q."/>
            <person name="Ju M."/>
            <person name="Zhao R."/>
            <person name="Li G."/>
            <person name="Mu C."/>
            <person name="Tian Q."/>
            <person name="Mei H."/>
            <person name="Zhang T."/>
            <person name="Gao T."/>
            <person name="Zhang H."/>
        </authorList>
    </citation>
    <scope>NUCLEOTIDE SEQUENCE</scope>
    <source>
        <strain evidence="2">3651</strain>
    </source>
</reference>
<feature type="compositionally biased region" description="Low complexity" evidence="1">
    <location>
        <begin position="72"/>
        <end position="84"/>
    </location>
</feature>
<feature type="region of interest" description="Disordered" evidence="1">
    <location>
        <begin position="24"/>
        <end position="106"/>
    </location>
</feature>
<feature type="compositionally biased region" description="Polar residues" evidence="1">
    <location>
        <begin position="171"/>
        <end position="185"/>
    </location>
</feature>
<accession>A0AAE1Y0V9</accession>
<organism evidence="2 3">
    <name type="scientific">Sesamum alatum</name>
    <dbReference type="NCBI Taxonomy" id="300844"/>
    <lineage>
        <taxon>Eukaryota</taxon>
        <taxon>Viridiplantae</taxon>
        <taxon>Streptophyta</taxon>
        <taxon>Embryophyta</taxon>
        <taxon>Tracheophyta</taxon>
        <taxon>Spermatophyta</taxon>
        <taxon>Magnoliopsida</taxon>
        <taxon>eudicotyledons</taxon>
        <taxon>Gunneridae</taxon>
        <taxon>Pentapetalae</taxon>
        <taxon>asterids</taxon>
        <taxon>lamiids</taxon>
        <taxon>Lamiales</taxon>
        <taxon>Pedaliaceae</taxon>
        <taxon>Sesamum</taxon>
    </lineage>
</organism>
<dbReference type="AlphaFoldDB" id="A0AAE1Y0V9"/>
<feature type="compositionally biased region" description="Basic residues" evidence="1">
    <location>
        <begin position="52"/>
        <end position="62"/>
    </location>
</feature>
<comment type="caution">
    <text evidence="2">The sequence shown here is derived from an EMBL/GenBank/DDBJ whole genome shotgun (WGS) entry which is preliminary data.</text>
</comment>